<keyword evidence="4" id="KW-1185">Reference proteome</keyword>
<dbReference type="PANTHER" id="PTHR36919:SF2">
    <property type="entry name" value="BLL6627 PROTEIN"/>
    <property type="match status" value="1"/>
</dbReference>
<protein>
    <recommendedName>
        <fullName evidence="2">DUF2147 domain-containing protein</fullName>
    </recommendedName>
</protein>
<dbReference type="Pfam" id="PF09917">
    <property type="entry name" value="DUF2147"/>
    <property type="match status" value="1"/>
</dbReference>
<dbReference type="RefSeq" id="WP_008601331.1">
    <property type="nucleotide sequence ID" value="NZ_AMRV01000003.1"/>
</dbReference>
<accession>M2TP49</accession>
<evidence type="ECO:0000313" key="3">
    <source>
        <dbReference type="EMBL" id="EMD83526.1"/>
    </source>
</evidence>
<organism evidence="3 4">
    <name type="scientific">Pacificimonas flava</name>
    <dbReference type="NCBI Taxonomy" id="1234595"/>
    <lineage>
        <taxon>Bacteria</taxon>
        <taxon>Pseudomonadati</taxon>
        <taxon>Pseudomonadota</taxon>
        <taxon>Alphaproteobacteria</taxon>
        <taxon>Sphingomonadales</taxon>
        <taxon>Sphingosinicellaceae</taxon>
        <taxon>Pacificimonas</taxon>
    </lineage>
</organism>
<proteinExistence type="predicted"/>
<dbReference type="PANTHER" id="PTHR36919">
    <property type="entry name" value="BLR1215 PROTEIN"/>
    <property type="match status" value="1"/>
</dbReference>
<feature type="domain" description="DUF2147" evidence="2">
    <location>
        <begin position="30"/>
        <end position="140"/>
    </location>
</feature>
<comment type="caution">
    <text evidence="3">The sequence shown here is derived from an EMBL/GenBank/DDBJ whole genome shotgun (WGS) entry which is preliminary data.</text>
</comment>
<dbReference type="OrthoDB" id="9811671at2"/>
<dbReference type="Proteomes" id="UP000011717">
    <property type="component" value="Unassembled WGS sequence"/>
</dbReference>
<dbReference type="Gene3D" id="2.40.128.520">
    <property type="match status" value="1"/>
</dbReference>
<keyword evidence="1" id="KW-0732">Signal</keyword>
<evidence type="ECO:0000256" key="1">
    <source>
        <dbReference type="SAM" id="SignalP"/>
    </source>
</evidence>
<name>M2TP49_9SPHN</name>
<evidence type="ECO:0000313" key="4">
    <source>
        <dbReference type="Proteomes" id="UP000011717"/>
    </source>
</evidence>
<dbReference type="AlphaFoldDB" id="M2TP49"/>
<feature type="chain" id="PRO_5004026689" description="DUF2147 domain-containing protein" evidence="1">
    <location>
        <begin position="25"/>
        <end position="142"/>
    </location>
</feature>
<gene>
    <name evidence="3" type="ORF">C725_1427</name>
</gene>
<dbReference type="EMBL" id="AMRV01000003">
    <property type="protein sequence ID" value="EMD83526.1"/>
    <property type="molecule type" value="Genomic_DNA"/>
</dbReference>
<sequence length="142" mass="15526">MSARRTAAWALAAALTLLSLPTSAAQPVAGDWITEDGKAVVRIADCGASLCGRVVEFLVPPPSGPDQRDIHNPDTAKRHRKVLGLAILTGFEEDGDEWRGEIYDPKKGQTYRSLLERSAPDRLQVKGCVGPFCQTQIWRRAD</sequence>
<dbReference type="InterPro" id="IPR019223">
    <property type="entry name" value="DUF2147"/>
</dbReference>
<feature type="signal peptide" evidence="1">
    <location>
        <begin position="1"/>
        <end position="24"/>
    </location>
</feature>
<dbReference type="PATRIC" id="fig|1234595.3.peg.1430"/>
<reference evidence="3 4" key="1">
    <citation type="journal article" date="2013" name="Genome Announc.">
        <title>Draft Genome Sequence of Strain JLT2015T, Belonging to the Family Sphingomonadaceae of the Alphaproteobacteria.</title>
        <authorList>
            <person name="Tang K."/>
            <person name="Liu K."/>
            <person name="Li S."/>
            <person name="Jiao N."/>
        </authorList>
    </citation>
    <scope>NUCLEOTIDE SEQUENCE [LARGE SCALE GENOMIC DNA]</scope>
    <source>
        <strain evidence="3 4">JLT2015</strain>
    </source>
</reference>
<evidence type="ECO:0000259" key="2">
    <source>
        <dbReference type="Pfam" id="PF09917"/>
    </source>
</evidence>